<evidence type="ECO:0000259" key="7">
    <source>
        <dbReference type="SMART" id="SM00014"/>
    </source>
</evidence>
<keyword evidence="8" id="KW-0575">Peroxidase</keyword>
<keyword evidence="9" id="KW-1185">Reference proteome</keyword>
<feature type="transmembrane region" description="Helical" evidence="6">
    <location>
        <begin position="70"/>
        <end position="90"/>
    </location>
</feature>
<dbReference type="OrthoDB" id="8907274at2759"/>
<evidence type="ECO:0000313" key="8">
    <source>
        <dbReference type="EMBL" id="RPB15094.1"/>
    </source>
</evidence>
<dbReference type="InterPro" id="IPR000326">
    <property type="entry name" value="PAP2/HPO"/>
</dbReference>
<evidence type="ECO:0000313" key="9">
    <source>
        <dbReference type="Proteomes" id="UP000277580"/>
    </source>
</evidence>
<dbReference type="AlphaFoldDB" id="A0A3N4KX12"/>
<dbReference type="InParanoid" id="A0A3N4KX12"/>
<comment type="subcellular location">
    <subcellularLocation>
        <location evidence="1">Membrane</location>
        <topology evidence="1">Multi-pass membrane protein</topology>
    </subcellularLocation>
</comment>
<evidence type="ECO:0000256" key="4">
    <source>
        <dbReference type="ARBA" id="ARBA00022989"/>
    </source>
</evidence>
<reference evidence="8 9" key="1">
    <citation type="journal article" date="2018" name="Nat. Ecol. Evol.">
        <title>Pezizomycetes genomes reveal the molecular basis of ectomycorrhizal truffle lifestyle.</title>
        <authorList>
            <person name="Murat C."/>
            <person name="Payen T."/>
            <person name="Noel B."/>
            <person name="Kuo A."/>
            <person name="Morin E."/>
            <person name="Chen J."/>
            <person name="Kohler A."/>
            <person name="Krizsan K."/>
            <person name="Balestrini R."/>
            <person name="Da Silva C."/>
            <person name="Montanini B."/>
            <person name="Hainaut M."/>
            <person name="Levati E."/>
            <person name="Barry K.W."/>
            <person name="Belfiori B."/>
            <person name="Cichocki N."/>
            <person name="Clum A."/>
            <person name="Dockter R.B."/>
            <person name="Fauchery L."/>
            <person name="Guy J."/>
            <person name="Iotti M."/>
            <person name="Le Tacon F."/>
            <person name="Lindquist E.A."/>
            <person name="Lipzen A."/>
            <person name="Malagnac F."/>
            <person name="Mello A."/>
            <person name="Molinier V."/>
            <person name="Miyauchi S."/>
            <person name="Poulain J."/>
            <person name="Riccioni C."/>
            <person name="Rubini A."/>
            <person name="Sitrit Y."/>
            <person name="Splivallo R."/>
            <person name="Traeger S."/>
            <person name="Wang M."/>
            <person name="Zifcakova L."/>
            <person name="Wipf D."/>
            <person name="Zambonelli A."/>
            <person name="Paolocci F."/>
            <person name="Nowrousian M."/>
            <person name="Ottonello S."/>
            <person name="Baldrian P."/>
            <person name="Spatafora J.W."/>
            <person name="Henrissat B."/>
            <person name="Nagy L.G."/>
            <person name="Aury J.M."/>
            <person name="Wincker P."/>
            <person name="Grigoriev I.V."/>
            <person name="Bonfante P."/>
            <person name="Martin F.M."/>
        </authorList>
    </citation>
    <scope>NUCLEOTIDE SEQUENCE [LARGE SCALE GENOMIC DNA]</scope>
    <source>
        <strain evidence="8 9">CCBAS932</strain>
    </source>
</reference>
<dbReference type="GO" id="GO:0004601">
    <property type="term" value="F:peroxidase activity"/>
    <property type="evidence" value="ECO:0007669"/>
    <property type="project" value="UniProtKB-KW"/>
</dbReference>
<dbReference type="PANTHER" id="PTHR10165:SF154">
    <property type="entry name" value="PAP2 DOMAIN PROTEIN (AFU_ORTHOLOGUE AFUA_1G09730)"/>
    <property type="match status" value="1"/>
</dbReference>
<keyword evidence="4 6" id="KW-1133">Transmembrane helix</keyword>
<dbReference type="GO" id="GO:0046839">
    <property type="term" value="P:phospholipid dephosphorylation"/>
    <property type="evidence" value="ECO:0007669"/>
    <property type="project" value="TreeGrafter"/>
</dbReference>
<evidence type="ECO:0000256" key="2">
    <source>
        <dbReference type="ARBA" id="ARBA00008816"/>
    </source>
</evidence>
<evidence type="ECO:0000256" key="6">
    <source>
        <dbReference type="SAM" id="Phobius"/>
    </source>
</evidence>
<accession>A0A3N4KX12</accession>
<feature type="transmembrane region" description="Helical" evidence="6">
    <location>
        <begin position="21"/>
        <end position="42"/>
    </location>
</feature>
<proteinExistence type="inferred from homology"/>
<gene>
    <name evidence="8" type="ORF">P167DRAFT_519378</name>
</gene>
<feature type="transmembrane region" description="Helical" evidence="6">
    <location>
        <begin position="235"/>
        <end position="254"/>
    </location>
</feature>
<protein>
    <submittedName>
        <fullName evidence="8">Acid phosphatase/Vanadium-dependent haloperoxidase</fullName>
    </submittedName>
</protein>
<dbReference type="InterPro" id="IPR036938">
    <property type="entry name" value="PAP2/HPO_sf"/>
</dbReference>
<dbReference type="InterPro" id="IPR043216">
    <property type="entry name" value="PAP-like"/>
</dbReference>
<keyword evidence="3 6" id="KW-0812">Transmembrane</keyword>
<dbReference type="EMBL" id="ML119115">
    <property type="protein sequence ID" value="RPB15094.1"/>
    <property type="molecule type" value="Genomic_DNA"/>
</dbReference>
<dbReference type="Proteomes" id="UP000277580">
    <property type="component" value="Unassembled WGS sequence"/>
</dbReference>
<dbReference type="Pfam" id="PF01569">
    <property type="entry name" value="PAP2"/>
    <property type="match status" value="1"/>
</dbReference>
<organism evidence="8 9">
    <name type="scientific">Morchella conica CCBAS932</name>
    <dbReference type="NCBI Taxonomy" id="1392247"/>
    <lineage>
        <taxon>Eukaryota</taxon>
        <taxon>Fungi</taxon>
        <taxon>Dikarya</taxon>
        <taxon>Ascomycota</taxon>
        <taxon>Pezizomycotina</taxon>
        <taxon>Pezizomycetes</taxon>
        <taxon>Pezizales</taxon>
        <taxon>Morchellaceae</taxon>
        <taxon>Morchella</taxon>
    </lineage>
</organism>
<dbReference type="GO" id="GO:0006644">
    <property type="term" value="P:phospholipid metabolic process"/>
    <property type="evidence" value="ECO:0007669"/>
    <property type="project" value="InterPro"/>
</dbReference>
<dbReference type="CDD" id="cd03390">
    <property type="entry name" value="PAP2_containing_1_like"/>
    <property type="match status" value="1"/>
</dbReference>
<dbReference type="GO" id="GO:0016020">
    <property type="term" value="C:membrane"/>
    <property type="evidence" value="ECO:0007669"/>
    <property type="project" value="UniProtKB-SubCell"/>
</dbReference>
<feature type="transmembrane region" description="Helical" evidence="6">
    <location>
        <begin position="266"/>
        <end position="287"/>
    </location>
</feature>
<dbReference type="PANTHER" id="PTHR10165">
    <property type="entry name" value="LIPID PHOSPHATE PHOSPHATASE"/>
    <property type="match status" value="1"/>
</dbReference>
<dbReference type="Gene3D" id="1.20.144.10">
    <property type="entry name" value="Phosphatidic acid phosphatase type 2/haloperoxidase"/>
    <property type="match status" value="1"/>
</dbReference>
<sequence length="323" mass="34279">MAPRTQTAPASTYLPRLLLVYAADWALIIATIAFAGSMSFWATPSARPFSLADPSIAYPYQTHAKISTPLLVVLAGLIPAIACVAVPLLLSPSAATAKRRIYAANKALLGLLLSIAMAMLLTDALKNLMGKPRPDMISRCAPAEEFLAAAQTGWGLVSWEVCGNLGSKQLADGFRSFPSGHASMSFAGLTYTSLFLASFIFSMQMPFARTITAFSSSTGSASSAAPSAHPKVPQMLSFAVVATPMLLATYVASTRWSDYRHHGFDVLFGSFEGIVCALVGWGWYGVFSCRREGAAERESAEEVEMMTGGFGTKGGQGGADRYV</sequence>
<keyword evidence="8" id="KW-0560">Oxidoreductase</keyword>
<evidence type="ECO:0000256" key="1">
    <source>
        <dbReference type="ARBA" id="ARBA00004141"/>
    </source>
</evidence>
<keyword evidence="5 6" id="KW-0472">Membrane</keyword>
<dbReference type="GO" id="GO:0008195">
    <property type="term" value="F:phosphatidate phosphatase activity"/>
    <property type="evidence" value="ECO:0007669"/>
    <property type="project" value="TreeGrafter"/>
</dbReference>
<comment type="similarity">
    <text evidence="2">Belongs to the PA-phosphatase related phosphoesterase family.</text>
</comment>
<feature type="domain" description="Phosphatidic acid phosphatase type 2/haloperoxidase" evidence="7">
    <location>
        <begin position="109"/>
        <end position="281"/>
    </location>
</feature>
<name>A0A3N4KX12_9PEZI</name>
<feature type="transmembrane region" description="Helical" evidence="6">
    <location>
        <begin position="102"/>
        <end position="121"/>
    </location>
</feature>
<dbReference type="SUPFAM" id="SSF48317">
    <property type="entry name" value="Acid phosphatase/Vanadium-dependent haloperoxidase"/>
    <property type="match status" value="1"/>
</dbReference>
<evidence type="ECO:0000256" key="3">
    <source>
        <dbReference type="ARBA" id="ARBA00022692"/>
    </source>
</evidence>
<dbReference type="STRING" id="1392247.A0A3N4KX12"/>
<evidence type="ECO:0000256" key="5">
    <source>
        <dbReference type="ARBA" id="ARBA00023136"/>
    </source>
</evidence>
<dbReference type="SMART" id="SM00014">
    <property type="entry name" value="acidPPc"/>
    <property type="match status" value="1"/>
</dbReference>
<feature type="transmembrane region" description="Helical" evidence="6">
    <location>
        <begin position="182"/>
        <end position="201"/>
    </location>
</feature>